<dbReference type="Proteomes" id="UP000239800">
    <property type="component" value="Unassembled WGS sequence"/>
</dbReference>
<proteinExistence type="predicted"/>
<feature type="transmembrane region" description="Helical" evidence="2">
    <location>
        <begin position="6"/>
        <end position="25"/>
    </location>
</feature>
<keyword evidence="2" id="KW-0812">Transmembrane</keyword>
<name>A0A2S7KT55_9FLAO</name>
<evidence type="ECO:0008006" key="5">
    <source>
        <dbReference type="Google" id="ProtNLM"/>
    </source>
</evidence>
<evidence type="ECO:0000256" key="2">
    <source>
        <dbReference type="SAM" id="Phobius"/>
    </source>
</evidence>
<evidence type="ECO:0000256" key="1">
    <source>
        <dbReference type="SAM" id="Coils"/>
    </source>
</evidence>
<sequence length="230" mass="26194">MNFNYSYRAFLIASLLVGNLVLLLVSIKLRDYPEQEEVAEYDIEYIDIPEIEEEEQQSSSSKADIRTNRAYNADARFIAEAENDRQQISESTQSMLNEMNEAIENSSADYDNRADEVKQLQQDLKNSKPSYQDQNNERNTTLSYQLKDRRAVALPNPVYTCEGFGKVVISIVVDGKGEIRDAKFNPTLSTTTNQCLIDSALDYAHRSIFSKELSKEKQLGTISYNFPGQD</sequence>
<dbReference type="OrthoDB" id="9786892at2"/>
<accession>A0A2S7KT55</accession>
<reference evidence="3 4" key="1">
    <citation type="submission" date="2016-11" db="EMBL/GenBank/DDBJ databases">
        <title>Trade-off between light-utilization and light-protection in marine flavobacteria.</title>
        <authorList>
            <person name="Kumagai Y."/>
        </authorList>
    </citation>
    <scope>NUCLEOTIDE SEQUENCE [LARGE SCALE GENOMIC DNA]</scope>
    <source>
        <strain evidence="3 4">NBRC 107741</strain>
    </source>
</reference>
<dbReference type="RefSeq" id="WP_104813764.1">
    <property type="nucleotide sequence ID" value="NZ_MQUB01000001.1"/>
</dbReference>
<organism evidence="3 4">
    <name type="scientific">Aureitalea marina</name>
    <dbReference type="NCBI Taxonomy" id="930804"/>
    <lineage>
        <taxon>Bacteria</taxon>
        <taxon>Pseudomonadati</taxon>
        <taxon>Bacteroidota</taxon>
        <taxon>Flavobacteriia</taxon>
        <taxon>Flavobacteriales</taxon>
        <taxon>Flavobacteriaceae</taxon>
        <taxon>Aureitalea</taxon>
    </lineage>
</organism>
<keyword evidence="2" id="KW-0472">Membrane</keyword>
<feature type="coiled-coil region" evidence="1">
    <location>
        <begin position="78"/>
        <end position="123"/>
    </location>
</feature>
<keyword evidence="4" id="KW-1185">Reference proteome</keyword>
<evidence type="ECO:0000313" key="4">
    <source>
        <dbReference type="Proteomes" id="UP000239800"/>
    </source>
</evidence>
<protein>
    <recommendedName>
        <fullName evidence="5">TonB C-terminal domain-containing protein</fullName>
    </recommendedName>
</protein>
<comment type="caution">
    <text evidence="3">The sequence shown here is derived from an EMBL/GenBank/DDBJ whole genome shotgun (WGS) entry which is preliminary data.</text>
</comment>
<gene>
    <name evidence="3" type="ORF">BST85_13595</name>
</gene>
<dbReference type="AlphaFoldDB" id="A0A2S7KT55"/>
<keyword evidence="1" id="KW-0175">Coiled coil</keyword>
<evidence type="ECO:0000313" key="3">
    <source>
        <dbReference type="EMBL" id="PQB05814.1"/>
    </source>
</evidence>
<keyword evidence="2" id="KW-1133">Transmembrane helix</keyword>
<dbReference type="EMBL" id="MQUB01000001">
    <property type="protein sequence ID" value="PQB05814.1"/>
    <property type="molecule type" value="Genomic_DNA"/>
</dbReference>